<dbReference type="InterPro" id="IPR006140">
    <property type="entry name" value="D-isomer_DH_NAD-bd"/>
</dbReference>
<dbReference type="AlphaFoldDB" id="A0A1H3JSW8"/>
<dbReference type="EMBL" id="FNPR01000002">
    <property type="protein sequence ID" value="SDY43022.1"/>
    <property type="molecule type" value="Genomic_DNA"/>
</dbReference>
<evidence type="ECO:0000313" key="5">
    <source>
        <dbReference type="Proteomes" id="UP000199026"/>
    </source>
</evidence>
<name>A0A1H3JSW8_9RHOB</name>
<dbReference type="GeneID" id="78124228"/>
<gene>
    <name evidence="4" type="ORF">SAMN05444486_102150</name>
</gene>
<accession>A0A1H3JSW8</accession>
<dbReference type="Pfam" id="PF02826">
    <property type="entry name" value="2-Hacid_dh_C"/>
    <property type="match status" value="1"/>
</dbReference>
<keyword evidence="1" id="KW-0560">Oxidoreductase</keyword>
<dbReference type="GO" id="GO:0016616">
    <property type="term" value="F:oxidoreductase activity, acting on the CH-OH group of donors, NAD or NADP as acceptor"/>
    <property type="evidence" value="ECO:0007669"/>
    <property type="project" value="UniProtKB-ARBA"/>
</dbReference>
<keyword evidence="4" id="KW-0670">Pyruvate</keyword>
<dbReference type="PANTHER" id="PTHR43333">
    <property type="entry name" value="2-HACID_DH_C DOMAIN-CONTAINING PROTEIN"/>
    <property type="match status" value="1"/>
</dbReference>
<dbReference type="SUPFAM" id="SSF51735">
    <property type="entry name" value="NAD(P)-binding Rossmann-fold domains"/>
    <property type="match status" value="1"/>
</dbReference>
<sequence>MTLNALFAARPERWDQYKDVLPEAFKAAGLDVHLALDIDPEEVDYIVYAPNSDVKDFTPFTRLKAVLNLWAGVEAITNNETLKVPLTRMVDFGLQQGMVEWVVGHTLRHHLGMDAQIVNPAHEWAPATPPLSRDRGVTVLGIGELGLACAEALVQLGFNVAGWSRSPKTHDKVTCYSGDDGLKSALAHGEICILLLPSTPATQNILNAESLSFMPRGSFIINPGRGQLIDDDALLAALGSGQIAHATLDVFRVEPLPQAHPYWAHPNVTVTPHMAAETRAETCAEVVAENIRRNEAGEPLLHLVDRAAGY</sequence>
<dbReference type="PANTHER" id="PTHR43333:SF1">
    <property type="entry name" value="D-ISOMER SPECIFIC 2-HYDROXYACID DEHYDROGENASE NAD-BINDING DOMAIN-CONTAINING PROTEIN"/>
    <property type="match status" value="1"/>
</dbReference>
<dbReference type="OrthoDB" id="9787219at2"/>
<organism evidence="4 5">
    <name type="scientific">Lentibacter algarum</name>
    <dbReference type="NCBI Taxonomy" id="576131"/>
    <lineage>
        <taxon>Bacteria</taxon>
        <taxon>Pseudomonadati</taxon>
        <taxon>Pseudomonadota</taxon>
        <taxon>Alphaproteobacteria</taxon>
        <taxon>Rhodobacterales</taxon>
        <taxon>Roseobacteraceae</taxon>
        <taxon>Lentibacter</taxon>
    </lineage>
</organism>
<dbReference type="InterPro" id="IPR029753">
    <property type="entry name" value="D-isomer_DH_CS"/>
</dbReference>
<evidence type="ECO:0000259" key="3">
    <source>
        <dbReference type="Pfam" id="PF02826"/>
    </source>
</evidence>
<reference evidence="4 5" key="1">
    <citation type="submission" date="2016-10" db="EMBL/GenBank/DDBJ databases">
        <authorList>
            <person name="de Groot N.N."/>
        </authorList>
    </citation>
    <scope>NUCLEOTIDE SEQUENCE [LARGE SCALE GENOMIC DNA]</scope>
    <source>
        <strain evidence="4 5">DSM 24677</strain>
    </source>
</reference>
<protein>
    <submittedName>
        <fullName evidence="4">Glyoxylate/hydroxypyruvate reductase A</fullName>
    </submittedName>
</protein>
<keyword evidence="2" id="KW-0520">NAD</keyword>
<feature type="domain" description="D-isomer specific 2-hydroxyacid dehydrogenase NAD-binding" evidence="3">
    <location>
        <begin position="108"/>
        <end position="275"/>
    </location>
</feature>
<dbReference type="Gene3D" id="3.40.50.720">
    <property type="entry name" value="NAD(P)-binding Rossmann-like Domain"/>
    <property type="match status" value="2"/>
</dbReference>
<dbReference type="GO" id="GO:0051287">
    <property type="term" value="F:NAD binding"/>
    <property type="evidence" value="ECO:0007669"/>
    <property type="project" value="InterPro"/>
</dbReference>
<keyword evidence="5" id="KW-1185">Reference proteome</keyword>
<dbReference type="STRING" id="576131.SAMN05444486_102150"/>
<evidence type="ECO:0000313" key="4">
    <source>
        <dbReference type="EMBL" id="SDY43022.1"/>
    </source>
</evidence>
<dbReference type="InterPro" id="IPR036291">
    <property type="entry name" value="NAD(P)-bd_dom_sf"/>
</dbReference>
<dbReference type="Proteomes" id="UP000199026">
    <property type="component" value="Unassembled WGS sequence"/>
</dbReference>
<dbReference type="CDD" id="cd12164">
    <property type="entry name" value="GDH_like_2"/>
    <property type="match status" value="1"/>
</dbReference>
<proteinExistence type="predicted"/>
<dbReference type="RefSeq" id="WP_089889475.1">
    <property type="nucleotide sequence ID" value="NZ_CALJFH010000006.1"/>
</dbReference>
<evidence type="ECO:0000256" key="1">
    <source>
        <dbReference type="ARBA" id="ARBA00023002"/>
    </source>
</evidence>
<dbReference type="PROSITE" id="PS00671">
    <property type="entry name" value="D_2_HYDROXYACID_DH_3"/>
    <property type="match status" value="1"/>
</dbReference>
<evidence type="ECO:0000256" key="2">
    <source>
        <dbReference type="ARBA" id="ARBA00023027"/>
    </source>
</evidence>